<proteinExistence type="predicted"/>
<dbReference type="AlphaFoldDB" id="A0AA40K3E5"/>
<name>A0AA40K3E5_9PEZI</name>
<gene>
    <name evidence="1" type="ORF">B0T21DRAFT_407577</name>
</gene>
<reference evidence="1" key="1">
    <citation type="submission" date="2023-06" db="EMBL/GenBank/DDBJ databases">
        <title>Genome-scale phylogeny and comparative genomics of the fungal order Sordariales.</title>
        <authorList>
            <consortium name="Lawrence Berkeley National Laboratory"/>
            <person name="Hensen N."/>
            <person name="Bonometti L."/>
            <person name="Westerberg I."/>
            <person name="Brannstrom I.O."/>
            <person name="Guillou S."/>
            <person name="Cros-Aarteil S."/>
            <person name="Calhoun S."/>
            <person name="Haridas S."/>
            <person name="Kuo A."/>
            <person name="Mondo S."/>
            <person name="Pangilinan J."/>
            <person name="Riley R."/>
            <person name="Labutti K."/>
            <person name="Andreopoulos B."/>
            <person name="Lipzen A."/>
            <person name="Chen C."/>
            <person name="Yanf M."/>
            <person name="Daum C."/>
            <person name="Ng V."/>
            <person name="Clum A."/>
            <person name="Steindorff A."/>
            <person name="Ohm R."/>
            <person name="Martin F."/>
            <person name="Silar P."/>
            <person name="Natvig D."/>
            <person name="Lalanne C."/>
            <person name="Gautier V."/>
            <person name="Ament-Velasquez S.L."/>
            <person name="Kruys A."/>
            <person name="Hutchinson M.I."/>
            <person name="Powell A.J."/>
            <person name="Barry K."/>
            <person name="Miller A.N."/>
            <person name="Grigoriev I.V."/>
            <person name="Debuchy R."/>
            <person name="Gladieux P."/>
            <person name="Thoren M.H."/>
            <person name="Johannesson H."/>
        </authorList>
    </citation>
    <scope>NUCLEOTIDE SEQUENCE</scope>
    <source>
        <strain evidence="1">CBS 540.89</strain>
    </source>
</reference>
<comment type="caution">
    <text evidence="1">The sequence shown here is derived from an EMBL/GenBank/DDBJ whole genome shotgun (WGS) entry which is preliminary data.</text>
</comment>
<dbReference type="Proteomes" id="UP001172159">
    <property type="component" value="Unassembled WGS sequence"/>
</dbReference>
<evidence type="ECO:0000313" key="1">
    <source>
        <dbReference type="EMBL" id="KAK0744479.1"/>
    </source>
</evidence>
<evidence type="ECO:0000313" key="2">
    <source>
        <dbReference type="Proteomes" id="UP001172159"/>
    </source>
</evidence>
<protein>
    <submittedName>
        <fullName evidence="1">Uncharacterized protein</fullName>
    </submittedName>
</protein>
<accession>A0AA40K3E5</accession>
<organism evidence="1 2">
    <name type="scientific">Apiosordaria backusii</name>
    <dbReference type="NCBI Taxonomy" id="314023"/>
    <lineage>
        <taxon>Eukaryota</taxon>
        <taxon>Fungi</taxon>
        <taxon>Dikarya</taxon>
        <taxon>Ascomycota</taxon>
        <taxon>Pezizomycotina</taxon>
        <taxon>Sordariomycetes</taxon>
        <taxon>Sordariomycetidae</taxon>
        <taxon>Sordariales</taxon>
        <taxon>Lasiosphaeriaceae</taxon>
        <taxon>Apiosordaria</taxon>
    </lineage>
</organism>
<sequence>MFKWIYKDDKNRRRKRHGYINPSIDILHLDLTWVPRKSRLKCRPPACKQHEPVLRVTLDPGIGPFSALRVLETIFPQWPRSIRTIDFWVPAGEYIETTSRYRICRAKTAKKITIARWENAVFAPQKVDDDCWGWEYYPQASRPLKSLPPDVWSPVNAEQEASWPIPDTEETLQLACVVSKSDGQNPRDILRKNGVLRFDAGFLDQAQSLTDPGAFTDTSSGDQDAWSIFKVVPPDLVLEEEITALSFAHIFLFSVLHHMGTPLVDLPPLFEGSPVFLTKLIQGLSDESLEDVFGAVDGVCSPHYMYSSEKGKYDEDKDWKYGTPEDLFGKDNTPLASGKGTVRSEKVFCAHSSHERVLKRRYWEKDDIRQEGPE</sequence>
<keyword evidence="2" id="KW-1185">Reference proteome</keyword>
<dbReference type="EMBL" id="JAUKTV010000002">
    <property type="protein sequence ID" value="KAK0744479.1"/>
    <property type="molecule type" value="Genomic_DNA"/>
</dbReference>